<dbReference type="Proteomes" id="UP000182491">
    <property type="component" value="Unassembled WGS sequence"/>
</dbReference>
<accession>A0A1I7JKL7</accession>
<evidence type="ECO:0000259" key="1">
    <source>
        <dbReference type="PROSITE" id="PS51340"/>
    </source>
</evidence>
<feature type="domain" description="MOSC" evidence="1">
    <location>
        <begin position="114"/>
        <end position="270"/>
    </location>
</feature>
<proteinExistence type="predicted"/>
<dbReference type="PROSITE" id="PS51340">
    <property type="entry name" value="MOSC"/>
    <property type="match status" value="1"/>
</dbReference>
<dbReference type="Pfam" id="PF03476">
    <property type="entry name" value="MOSC_N"/>
    <property type="match status" value="1"/>
</dbReference>
<dbReference type="Pfam" id="PF03473">
    <property type="entry name" value="MOSC"/>
    <property type="match status" value="1"/>
</dbReference>
<dbReference type="EMBL" id="FPCA01000003">
    <property type="protein sequence ID" value="SFU85693.1"/>
    <property type="molecule type" value="Genomic_DNA"/>
</dbReference>
<keyword evidence="3" id="KW-1185">Reference proteome</keyword>
<dbReference type="GO" id="GO:0030170">
    <property type="term" value="F:pyridoxal phosphate binding"/>
    <property type="evidence" value="ECO:0007669"/>
    <property type="project" value="InterPro"/>
</dbReference>
<dbReference type="PANTHER" id="PTHR14237">
    <property type="entry name" value="MOLYBDOPTERIN COFACTOR SULFURASE MOSC"/>
    <property type="match status" value="1"/>
</dbReference>
<dbReference type="STRING" id="388950.GCA_001611675_02091"/>
<gene>
    <name evidence="2" type="ORF">SAMN04487941_2974</name>
</gene>
<dbReference type="InterPro" id="IPR011037">
    <property type="entry name" value="Pyrv_Knase-like_insert_dom_sf"/>
</dbReference>
<dbReference type="GO" id="GO:0030151">
    <property type="term" value="F:molybdenum ion binding"/>
    <property type="evidence" value="ECO:0007669"/>
    <property type="project" value="InterPro"/>
</dbReference>
<name>A0A1I7JKL7_9BACT</name>
<dbReference type="SUPFAM" id="SSF141673">
    <property type="entry name" value="MOSC N-terminal domain-like"/>
    <property type="match status" value="1"/>
</dbReference>
<dbReference type="InterPro" id="IPR005302">
    <property type="entry name" value="MoCF_Sase_C"/>
</dbReference>
<dbReference type="GO" id="GO:0003824">
    <property type="term" value="F:catalytic activity"/>
    <property type="evidence" value="ECO:0007669"/>
    <property type="project" value="InterPro"/>
</dbReference>
<dbReference type="SUPFAM" id="SSF50800">
    <property type="entry name" value="PK beta-barrel domain-like"/>
    <property type="match status" value="1"/>
</dbReference>
<dbReference type="AlphaFoldDB" id="A0A1I7JKL7"/>
<evidence type="ECO:0000313" key="3">
    <source>
        <dbReference type="Proteomes" id="UP000182491"/>
    </source>
</evidence>
<reference evidence="3" key="1">
    <citation type="submission" date="2016-10" db="EMBL/GenBank/DDBJ databases">
        <authorList>
            <person name="Varghese N."/>
        </authorList>
    </citation>
    <scope>NUCLEOTIDE SEQUENCE [LARGE SCALE GENOMIC DNA]</scope>
    <source>
        <strain evidence="3">DSM 18820</strain>
    </source>
</reference>
<organism evidence="2 3">
    <name type="scientific">Pontibacter akesuensis</name>
    <dbReference type="NCBI Taxonomy" id="388950"/>
    <lineage>
        <taxon>Bacteria</taxon>
        <taxon>Pseudomonadati</taxon>
        <taxon>Bacteroidota</taxon>
        <taxon>Cytophagia</taxon>
        <taxon>Cytophagales</taxon>
        <taxon>Hymenobacteraceae</taxon>
        <taxon>Pontibacter</taxon>
    </lineage>
</organism>
<sequence length="273" mass="30753">MPEMHLSEIYIYPIKSLGGISVQQAEVEDRGLKYDRRWMLVDEAGKFLTQRQHAQMALLQVALQDDGLLVTHKQDLLKPLFIPFEAKEGSGREVEVTVWGDTVKALEVNGNTSAWFTDALGMPARLVRMLEHSKRLVDPEYAAQGELVSFADDFPFLLIGQASLDDLNSRLKEEQVPMNRFRPNFVFVGGQPFEEDTWGHFNIGSLPFYGAKPSARCVVTTINQDTSEKGQEPLRTLSTYRLKNNKVMFGQNLLHSANGQVAVGDSIHIHSRH</sequence>
<dbReference type="PANTHER" id="PTHR14237:SF19">
    <property type="entry name" value="MITOCHONDRIAL AMIDOXIME REDUCING COMPONENT 1"/>
    <property type="match status" value="1"/>
</dbReference>
<dbReference type="InterPro" id="IPR005303">
    <property type="entry name" value="MOCOS_middle"/>
</dbReference>
<evidence type="ECO:0000313" key="2">
    <source>
        <dbReference type="EMBL" id="SFU85693.1"/>
    </source>
</evidence>
<dbReference type="RefSeq" id="WP_308428469.1">
    <property type="nucleotide sequence ID" value="NZ_BMXC01000003.1"/>
</dbReference>
<protein>
    <recommendedName>
        <fullName evidence="1">MOSC domain-containing protein</fullName>
    </recommendedName>
</protein>